<dbReference type="STRING" id="602072.A0A1R3RT22"/>
<proteinExistence type="predicted"/>
<dbReference type="InterPro" id="IPR016024">
    <property type="entry name" value="ARM-type_fold"/>
</dbReference>
<keyword evidence="2" id="KW-1185">Reference proteome</keyword>
<accession>A0A1R3RT22</accession>
<dbReference type="OrthoDB" id="2549237at2759"/>
<dbReference type="OMA" id="SSWHRMA"/>
<name>A0A1R3RT22_ASPC5</name>
<protein>
    <submittedName>
        <fullName evidence="1">Uncharacterized protein</fullName>
    </submittedName>
</protein>
<organism evidence="1 2">
    <name type="scientific">Aspergillus carbonarius (strain ITEM 5010)</name>
    <dbReference type="NCBI Taxonomy" id="602072"/>
    <lineage>
        <taxon>Eukaryota</taxon>
        <taxon>Fungi</taxon>
        <taxon>Dikarya</taxon>
        <taxon>Ascomycota</taxon>
        <taxon>Pezizomycotina</taxon>
        <taxon>Eurotiomycetes</taxon>
        <taxon>Eurotiomycetidae</taxon>
        <taxon>Eurotiales</taxon>
        <taxon>Aspergillaceae</taxon>
        <taxon>Aspergillus</taxon>
        <taxon>Aspergillus subgen. Circumdati</taxon>
    </lineage>
</organism>
<sequence>MAVDPAVFTPGFGPQQAADHFRALLADDGSESQVRTINRDLLEWVHREGIAPKIFAVWLFLAHPRCPGILRDALRDEASWGVRHAGINVFKRAMKTDHWRATGWDAVGGTVGLKEIFETLSLQEVNTLARAVGSYGKTNDPSKTRAVDELLQLLTPKLFEASAVQNRLDGSRPLLRVEDVLPLFNVASDSTLMKVFAADRSKNFVDPLIRHLRYSHMPLLREMAAGRVPVDPALRKRLLDTHLTAMLMSSEPYESKCQGAPFGIPAMDFSRDLLDSARGGSQEDCVIPWNTRVRCIDRSLTIARRLKVPFDEILAFLEQVLPALEQSARKLHEWKPLILTMIDFWVMATFPEAYLESVSGVPAARQRERLHPSTPLEAHRALLEKMLQKAFRTIPKTELTSCLNTLLPSTIARAKLSLLKILCKHLQDLEIDLDRPVPSKNEEQLLPWNSSLLMSFPGQDACWLLDRAARLSPTKGLITSIRFEWPVSGGDSSSFLESIIRVHFQSTEKGQTNAHDSMTHRLIEDIKLKAVKARDPGDRLQWAKLTITTAIYSKNVRVVSDVVHWTSRFLKDPFVRPGLAKRIYQTDVASVLSGVMSPTQENLAADVGIADAVIDHVMEQALLALQEPWYRSYDDREFSSLLQRVVSSRIDAVKSLCYHGLGSESDLVKSLFQGLVPILLKYESVGMTEGYESLVWGRLSGPLTDLQCPQNPTTDILKLMDSLAQQRDRLWAQQRLLRKPQTASFPEGLPRGLPLQYLFPSEEWTIAVMKCQEASRFVTKRVTDVVFCNASTVFQRMNQEDRNSTPLVDSLKFAIRVDVGHRPVKEQGARMLQIWRHYSEKIPCSGGHVESIKNYLCSVLRSKGLHQIARILDPPQLPSLDIFDSMSRSSASFEWDPRSKDTCCLSVNLCEDTLLQHRFFAAKEEVSLAAFTGVLPRPNGWESPEKPKTFNIWKTCYSPPTYSWENREAIIASALLFLDSLTRSSERLLSREFPENVDILRYPSVHLDYEFLSSVDNQSRAANAAISVLNGLVRMAPPSLLYELSLSFLETLRQLESMSPKYALVQRCAFKTMALLRRSDKPELAGILGMKALQLFPEASSWHRMALPPSLAKVLCRESAAGIMHEFTAYVFKELRQQKEPRIPTAGLVKAEKTGIKVTTVKMLGTMLAENKFGVSSSFVIGALKDLFNASNHIDVRVTVCTAFLGILEDYDDTDQAYETFTALTSHAAGPSENSGSAGSWLQSEQAELPRVDSQRPLLELFTETASSKMPVKYRAQYVNKVLLPLLAESTKQHNLWMRRFLSKLDLTSEERSVTDFGPFAPDLVHTLMGSWSAYLPREFLLTYRSWALSYLDCIKLRNITDRLTAQDRSWRRTDAGDHWREHFHSHSKPKSFLLLMRLFQGKENPKVAGGITRAAIADEIVTWASIILQNPFKFVLGQVEVSLDQFTNLVSRLGVNNSEHRPDALLVMEQIIAIVQGLRTEDWNNDPQRSPPILPTNVQLQALLLPFPHLQKESPSRYMTFTSSILDLIEECAASPTYTTDENVLQEAISRVASEDARQCALEFGQRYESSTNPRVQYVRVWLAKSLVLKWKMTKNEDDVTVREMISKWKRSSNESIRSIGWSTYPRAM</sequence>
<reference evidence="2" key="1">
    <citation type="journal article" date="2017" name="Genome Biol.">
        <title>Comparative genomics reveals high biological diversity and specific adaptations in the industrially and medically important fungal genus Aspergillus.</title>
        <authorList>
            <person name="de Vries R.P."/>
            <person name="Riley R."/>
            <person name="Wiebenga A."/>
            <person name="Aguilar-Osorio G."/>
            <person name="Amillis S."/>
            <person name="Uchima C.A."/>
            <person name="Anderluh G."/>
            <person name="Asadollahi M."/>
            <person name="Askin M."/>
            <person name="Barry K."/>
            <person name="Battaglia E."/>
            <person name="Bayram O."/>
            <person name="Benocci T."/>
            <person name="Braus-Stromeyer S.A."/>
            <person name="Caldana C."/>
            <person name="Canovas D."/>
            <person name="Cerqueira G.C."/>
            <person name="Chen F."/>
            <person name="Chen W."/>
            <person name="Choi C."/>
            <person name="Clum A."/>
            <person name="Dos Santos R.A."/>
            <person name="Damasio A.R."/>
            <person name="Diallinas G."/>
            <person name="Emri T."/>
            <person name="Fekete E."/>
            <person name="Flipphi M."/>
            <person name="Freyberg S."/>
            <person name="Gallo A."/>
            <person name="Gournas C."/>
            <person name="Habgood R."/>
            <person name="Hainaut M."/>
            <person name="Harispe M.L."/>
            <person name="Henrissat B."/>
            <person name="Hilden K.S."/>
            <person name="Hope R."/>
            <person name="Hossain A."/>
            <person name="Karabika E."/>
            <person name="Karaffa L."/>
            <person name="Karanyi Z."/>
            <person name="Krasevec N."/>
            <person name="Kuo A."/>
            <person name="Kusch H."/>
            <person name="LaButti K."/>
            <person name="Lagendijk E.L."/>
            <person name="Lapidus A."/>
            <person name="Levasseur A."/>
            <person name="Lindquist E."/>
            <person name="Lipzen A."/>
            <person name="Logrieco A.F."/>
            <person name="MacCabe A."/>
            <person name="Maekelae M.R."/>
            <person name="Malavazi I."/>
            <person name="Melin P."/>
            <person name="Meyer V."/>
            <person name="Mielnichuk N."/>
            <person name="Miskei M."/>
            <person name="Molnar A.P."/>
            <person name="Mule G."/>
            <person name="Ngan C.Y."/>
            <person name="Orejas M."/>
            <person name="Orosz E."/>
            <person name="Ouedraogo J.P."/>
            <person name="Overkamp K.M."/>
            <person name="Park H.-S."/>
            <person name="Perrone G."/>
            <person name="Piumi F."/>
            <person name="Punt P.J."/>
            <person name="Ram A.F."/>
            <person name="Ramon A."/>
            <person name="Rauscher S."/>
            <person name="Record E."/>
            <person name="Riano-Pachon D.M."/>
            <person name="Robert V."/>
            <person name="Roehrig J."/>
            <person name="Ruller R."/>
            <person name="Salamov A."/>
            <person name="Salih N.S."/>
            <person name="Samson R.A."/>
            <person name="Sandor E."/>
            <person name="Sanguinetti M."/>
            <person name="Schuetze T."/>
            <person name="Sepcic K."/>
            <person name="Shelest E."/>
            <person name="Sherlock G."/>
            <person name="Sophianopoulou V."/>
            <person name="Squina F.M."/>
            <person name="Sun H."/>
            <person name="Susca A."/>
            <person name="Todd R.B."/>
            <person name="Tsang A."/>
            <person name="Unkles S.E."/>
            <person name="van de Wiele N."/>
            <person name="van Rossen-Uffink D."/>
            <person name="Oliveira J.V."/>
            <person name="Vesth T.C."/>
            <person name="Visser J."/>
            <person name="Yu J.-H."/>
            <person name="Zhou M."/>
            <person name="Andersen M.R."/>
            <person name="Archer D.B."/>
            <person name="Baker S.E."/>
            <person name="Benoit I."/>
            <person name="Brakhage A.A."/>
            <person name="Braus G.H."/>
            <person name="Fischer R."/>
            <person name="Frisvad J.C."/>
            <person name="Goldman G.H."/>
            <person name="Houbraken J."/>
            <person name="Oakley B."/>
            <person name="Pocsi I."/>
            <person name="Scazzocchio C."/>
            <person name="Seiboth B."/>
            <person name="vanKuyk P.A."/>
            <person name="Wortman J."/>
            <person name="Dyer P.S."/>
            <person name="Grigoriev I.V."/>
        </authorList>
    </citation>
    <scope>NUCLEOTIDE SEQUENCE [LARGE SCALE GENOMIC DNA]</scope>
    <source>
        <strain evidence="2">ITEM 5010</strain>
    </source>
</reference>
<dbReference type="Proteomes" id="UP000188318">
    <property type="component" value="Unassembled WGS sequence"/>
</dbReference>
<dbReference type="EMBL" id="KV907497">
    <property type="protein sequence ID" value="OOF97649.1"/>
    <property type="molecule type" value="Genomic_DNA"/>
</dbReference>
<evidence type="ECO:0000313" key="1">
    <source>
        <dbReference type="EMBL" id="OOF97649.1"/>
    </source>
</evidence>
<dbReference type="VEuPathDB" id="FungiDB:ASPCADRAFT_206420"/>
<evidence type="ECO:0000313" key="2">
    <source>
        <dbReference type="Proteomes" id="UP000188318"/>
    </source>
</evidence>
<gene>
    <name evidence="1" type="ORF">ASPCADRAFT_206420</name>
</gene>
<dbReference type="SUPFAM" id="SSF48371">
    <property type="entry name" value="ARM repeat"/>
    <property type="match status" value="1"/>
</dbReference>